<dbReference type="SUPFAM" id="SSF51569">
    <property type="entry name" value="Aldolase"/>
    <property type="match status" value="1"/>
</dbReference>
<dbReference type="CDD" id="cd07938">
    <property type="entry name" value="DRE_TIM_HMGL"/>
    <property type="match status" value="1"/>
</dbReference>
<dbReference type="NCBIfam" id="NF004283">
    <property type="entry name" value="PRK05692.1"/>
    <property type="match status" value="1"/>
</dbReference>
<dbReference type="Proteomes" id="UP000027920">
    <property type="component" value="Unassembled WGS sequence"/>
</dbReference>
<dbReference type="Gene3D" id="3.90.226.10">
    <property type="entry name" value="2-enoyl-CoA Hydratase, Chain A, domain 1"/>
    <property type="match status" value="1"/>
</dbReference>
<dbReference type="OrthoDB" id="10253869at2759"/>
<keyword evidence="4" id="KW-0479">Metal-binding</keyword>
<dbReference type="Pfam" id="PF00378">
    <property type="entry name" value="ECH_1"/>
    <property type="match status" value="1"/>
</dbReference>
<keyword evidence="9" id="KW-1185">Reference proteome</keyword>
<dbReference type="InterPro" id="IPR043594">
    <property type="entry name" value="HMGL"/>
</dbReference>
<dbReference type="STRING" id="1182545.A0A072PIB9"/>
<gene>
    <name evidence="8" type="ORF">A1O9_03911</name>
</gene>
<dbReference type="EC" id="4.1.3.4" evidence="3"/>
<evidence type="ECO:0000259" key="7">
    <source>
        <dbReference type="PROSITE" id="PS50991"/>
    </source>
</evidence>
<dbReference type="RefSeq" id="XP_013261658.1">
    <property type="nucleotide sequence ID" value="XM_013406204.1"/>
</dbReference>
<comment type="pathway">
    <text evidence="1">Metabolic intermediate metabolism; (S)-3-hydroxy-3-methylglutaryl-CoA degradation; acetoacetate from (S)-3-hydroxy-3-methylglutaryl-CoA: step 1/1.</text>
</comment>
<evidence type="ECO:0000313" key="8">
    <source>
        <dbReference type="EMBL" id="KEF59068.1"/>
    </source>
</evidence>
<dbReference type="EMBL" id="AMGV01000003">
    <property type="protein sequence ID" value="KEF59068.1"/>
    <property type="molecule type" value="Genomic_DNA"/>
</dbReference>
<dbReference type="SUPFAM" id="SSF52096">
    <property type="entry name" value="ClpP/crotonase"/>
    <property type="match status" value="1"/>
</dbReference>
<dbReference type="InterPro" id="IPR000891">
    <property type="entry name" value="PYR_CT"/>
</dbReference>
<accession>A0A072PIB9</accession>
<proteinExistence type="inferred from homology"/>
<dbReference type="PANTHER" id="PTHR42738:SF17">
    <property type="entry name" value="HYDROXYMETHYLGLUTARYL-COA LYASE"/>
    <property type="match status" value="1"/>
</dbReference>
<evidence type="ECO:0000256" key="2">
    <source>
        <dbReference type="ARBA" id="ARBA00009405"/>
    </source>
</evidence>
<comment type="caution">
    <text evidence="8">The sequence shown here is derived from an EMBL/GenBank/DDBJ whole genome shotgun (WGS) entry which is preliminary data.</text>
</comment>
<evidence type="ECO:0000256" key="5">
    <source>
        <dbReference type="ARBA" id="ARBA00023239"/>
    </source>
</evidence>
<dbReference type="AlphaFoldDB" id="A0A072PIB9"/>
<dbReference type="Pfam" id="PF00682">
    <property type="entry name" value="HMGL-like"/>
    <property type="match status" value="1"/>
</dbReference>
<dbReference type="GO" id="GO:0004419">
    <property type="term" value="F:hydroxymethylglutaryl-CoA lyase activity"/>
    <property type="evidence" value="ECO:0007669"/>
    <property type="project" value="UniProtKB-EC"/>
</dbReference>
<evidence type="ECO:0000256" key="3">
    <source>
        <dbReference type="ARBA" id="ARBA00012910"/>
    </source>
</evidence>
<dbReference type="Gene3D" id="3.20.20.70">
    <property type="entry name" value="Aldolase class I"/>
    <property type="match status" value="1"/>
</dbReference>
<name>A0A072PIB9_9EURO</name>
<sequence length="598" mass="64113">MARGPSVRIVEVGPRDGLQNIKKAVPLEVKVELINRLSDAGTKYMEPTSIVSPRAIPQLQDNQALLSAPSIRRLIQRPDTRYPVLVPNLKGLEIAKTLGVKEICVFISATEGFSRANINCTVAEGLQRAKEVTETAIRSGISVRGAVSCIFSDPYDGPTDPAAVLNTVSSLLSYGCYEVLLGDTVGVGCPEDVRRLLTYLKEGGVDIGNLAGHFHDTYGQAVANAWAAYEFGIRTFDSAISGLGGCPFAPGAKGNVATEDLVYSFHKAGIQTGLDLSKLSATGEWISNVLQGPNNSRAGQAIARKSGGGSGVSVNIPAKKLQWHFIEQSPNLDILRSGVNVKIVLRRPRNGNALTSEMLTQLQSYIQKVSSDQSIARIIITAEGKFFCTGMDLSDKVQAKPARQEKKSDHAMFTELFETISKAPQVTIAAINGPCYAGGIGLAFACDIRIAVETASLTLSEVKLGLCPAIISEYLVREWGPSFTREAMLSARSISMTELKSIGAVHVLAKDVADLDHQLDSYLVNLRKAAPGASTLVKSVVEVGWSNPGGQRQRDAIKGIFEGMMKLGSESEIGLGAFRSKKVVDWDALKENVAKPKL</sequence>
<dbReference type="PROSITE" id="PS50991">
    <property type="entry name" value="PYR_CT"/>
    <property type="match status" value="1"/>
</dbReference>
<keyword evidence="5 8" id="KW-0456">Lyase</keyword>
<dbReference type="GO" id="GO:0046951">
    <property type="term" value="P:ketone body biosynthetic process"/>
    <property type="evidence" value="ECO:0007669"/>
    <property type="project" value="TreeGrafter"/>
</dbReference>
<evidence type="ECO:0000313" key="9">
    <source>
        <dbReference type="Proteomes" id="UP000027920"/>
    </source>
</evidence>
<dbReference type="InterPro" id="IPR013785">
    <property type="entry name" value="Aldolase_TIM"/>
</dbReference>
<dbReference type="PANTHER" id="PTHR42738">
    <property type="entry name" value="HYDROXYMETHYLGLUTARYL-COA LYASE"/>
    <property type="match status" value="1"/>
</dbReference>
<comment type="similarity">
    <text evidence="2">Belongs to the HMG-CoA lyase family.</text>
</comment>
<dbReference type="FunFam" id="3.20.20.70:FF:000201">
    <property type="entry name" value="Hydroxymethylglutaryl-CoA lyase"/>
    <property type="match status" value="1"/>
</dbReference>
<dbReference type="InterPro" id="IPR001753">
    <property type="entry name" value="Enoyl-CoA_hydra/iso"/>
</dbReference>
<dbReference type="GO" id="GO:0006552">
    <property type="term" value="P:L-leucine catabolic process"/>
    <property type="evidence" value="ECO:0007669"/>
    <property type="project" value="TreeGrafter"/>
</dbReference>
<dbReference type="GeneID" id="25278845"/>
<dbReference type="GO" id="GO:0046872">
    <property type="term" value="F:metal ion binding"/>
    <property type="evidence" value="ECO:0007669"/>
    <property type="project" value="UniProtKB-KW"/>
</dbReference>
<evidence type="ECO:0000256" key="4">
    <source>
        <dbReference type="ARBA" id="ARBA00022723"/>
    </source>
</evidence>
<feature type="domain" description="Pyruvate carboxyltransferase" evidence="7">
    <location>
        <begin position="7"/>
        <end position="280"/>
    </location>
</feature>
<protein>
    <recommendedName>
        <fullName evidence="3">hydroxymethylglutaryl-CoA lyase</fullName>
        <ecNumber evidence="3">4.1.3.4</ecNumber>
    </recommendedName>
</protein>
<dbReference type="InterPro" id="IPR029045">
    <property type="entry name" value="ClpP/crotonase-like_dom_sf"/>
</dbReference>
<dbReference type="CDD" id="cd06558">
    <property type="entry name" value="crotonase-like"/>
    <property type="match status" value="1"/>
</dbReference>
<evidence type="ECO:0000256" key="1">
    <source>
        <dbReference type="ARBA" id="ARBA00005143"/>
    </source>
</evidence>
<dbReference type="HOGENOM" id="CLU_022138_4_1_1"/>
<evidence type="ECO:0000256" key="6">
    <source>
        <dbReference type="ARBA" id="ARBA00049877"/>
    </source>
</evidence>
<reference evidence="8 9" key="1">
    <citation type="submission" date="2013-03" db="EMBL/GenBank/DDBJ databases">
        <title>The Genome Sequence of Exophiala aquamarina CBS 119918.</title>
        <authorList>
            <consortium name="The Broad Institute Genomics Platform"/>
            <person name="Cuomo C."/>
            <person name="de Hoog S."/>
            <person name="Gorbushina A."/>
            <person name="Walker B."/>
            <person name="Young S.K."/>
            <person name="Zeng Q."/>
            <person name="Gargeya S."/>
            <person name="Fitzgerald M."/>
            <person name="Haas B."/>
            <person name="Abouelleil A."/>
            <person name="Allen A.W."/>
            <person name="Alvarado L."/>
            <person name="Arachchi H.M."/>
            <person name="Berlin A.M."/>
            <person name="Chapman S.B."/>
            <person name="Gainer-Dewar J."/>
            <person name="Goldberg J."/>
            <person name="Griggs A."/>
            <person name="Gujja S."/>
            <person name="Hansen M."/>
            <person name="Howarth C."/>
            <person name="Imamovic A."/>
            <person name="Ireland A."/>
            <person name="Larimer J."/>
            <person name="McCowan C."/>
            <person name="Murphy C."/>
            <person name="Pearson M."/>
            <person name="Poon T.W."/>
            <person name="Priest M."/>
            <person name="Roberts A."/>
            <person name="Saif S."/>
            <person name="Shea T."/>
            <person name="Sisk P."/>
            <person name="Sykes S."/>
            <person name="Wortman J."/>
            <person name="Nusbaum C."/>
            <person name="Birren B."/>
        </authorList>
    </citation>
    <scope>NUCLEOTIDE SEQUENCE [LARGE SCALE GENOMIC DNA]</scope>
    <source>
        <strain evidence="8 9">CBS 119918</strain>
    </source>
</reference>
<dbReference type="UniPathway" id="UPA00896">
    <property type="reaction ID" value="UER00863"/>
</dbReference>
<comment type="catalytic activity">
    <reaction evidence="6">
        <text>(3S)-3-hydroxy-3-methylglutaryl-CoA = acetoacetate + acetyl-CoA</text>
        <dbReference type="Rhea" id="RHEA:24404"/>
        <dbReference type="ChEBI" id="CHEBI:13705"/>
        <dbReference type="ChEBI" id="CHEBI:43074"/>
        <dbReference type="ChEBI" id="CHEBI:57288"/>
        <dbReference type="EC" id="4.1.3.4"/>
    </reaction>
</comment>
<organism evidence="8 9">
    <name type="scientific">Exophiala aquamarina CBS 119918</name>
    <dbReference type="NCBI Taxonomy" id="1182545"/>
    <lineage>
        <taxon>Eukaryota</taxon>
        <taxon>Fungi</taxon>
        <taxon>Dikarya</taxon>
        <taxon>Ascomycota</taxon>
        <taxon>Pezizomycotina</taxon>
        <taxon>Eurotiomycetes</taxon>
        <taxon>Chaetothyriomycetidae</taxon>
        <taxon>Chaetothyriales</taxon>
        <taxon>Herpotrichiellaceae</taxon>
        <taxon>Exophiala</taxon>
    </lineage>
</organism>
<dbReference type="VEuPathDB" id="FungiDB:A1O9_03911"/>